<dbReference type="CDD" id="cd18793">
    <property type="entry name" value="SF2_C_SNF"/>
    <property type="match status" value="1"/>
</dbReference>
<dbReference type="Pfam" id="PF00271">
    <property type="entry name" value="Helicase_C"/>
    <property type="match status" value="1"/>
</dbReference>
<dbReference type="SMART" id="SM00487">
    <property type="entry name" value="DEXDc"/>
    <property type="match status" value="1"/>
</dbReference>
<gene>
    <name evidence="6" type="ORF">AYL99_05174</name>
</gene>
<comment type="caution">
    <text evidence="6">The sequence shown here is derived from an EMBL/GenBank/DDBJ whole genome shotgun (WGS) entry which is preliminary data.</text>
</comment>
<protein>
    <recommendedName>
        <fullName evidence="5">Helicase C-terminal domain-containing protein</fullName>
    </recommendedName>
</protein>
<evidence type="ECO:0000256" key="2">
    <source>
        <dbReference type="ARBA" id="ARBA00022801"/>
    </source>
</evidence>
<dbReference type="Gene3D" id="3.40.50.300">
    <property type="entry name" value="P-loop containing nucleotide triphosphate hydrolases"/>
    <property type="match status" value="1"/>
</dbReference>
<dbReference type="GO" id="GO:0005524">
    <property type="term" value="F:ATP binding"/>
    <property type="evidence" value="ECO:0007669"/>
    <property type="project" value="InterPro"/>
</dbReference>
<keyword evidence="1" id="KW-0547">Nucleotide-binding</keyword>
<dbReference type="InterPro" id="IPR049730">
    <property type="entry name" value="SNF2/RAD54-like_C"/>
</dbReference>
<accession>A0A178ZKI0</accession>
<keyword evidence="4" id="KW-0812">Transmembrane</keyword>
<dbReference type="Gene3D" id="3.40.50.10810">
    <property type="entry name" value="Tandem AAA-ATPase domain"/>
    <property type="match status" value="2"/>
</dbReference>
<dbReference type="RefSeq" id="XP_018693539.1">
    <property type="nucleotide sequence ID" value="XM_018836686.1"/>
</dbReference>
<dbReference type="OrthoDB" id="4161342at2759"/>
<proteinExistence type="predicted"/>
<dbReference type="PANTHER" id="PTHR45629">
    <property type="entry name" value="SNF2/RAD54 FAMILY MEMBER"/>
    <property type="match status" value="1"/>
</dbReference>
<dbReference type="PANTHER" id="PTHR45629:SF7">
    <property type="entry name" value="DNA EXCISION REPAIR PROTEIN ERCC-6-RELATED"/>
    <property type="match status" value="1"/>
</dbReference>
<keyword evidence="4" id="KW-0472">Membrane</keyword>
<evidence type="ECO:0000313" key="6">
    <source>
        <dbReference type="EMBL" id="OAP60172.1"/>
    </source>
</evidence>
<dbReference type="Pfam" id="PF00176">
    <property type="entry name" value="SNF2-rel_dom"/>
    <property type="match status" value="1"/>
</dbReference>
<dbReference type="PROSITE" id="PS51194">
    <property type="entry name" value="HELICASE_CTER"/>
    <property type="match status" value="1"/>
</dbReference>
<sequence length="848" mass="94474">MGNALSGISPTTAAEGSRVSAATLLSRMQRERHTLTDMEVDIIAAHLDAGEPETLQDDSTAGEYVSAEFAFGEERSMAPVTGVGEHAALEQFDPTLQEQAFRFVKSDHRIERRLRRSRAWVSVAGVALRFFPHQLYAAFWLLVYERGPRRGAILADSMGLGKTTTAYLYIILNYLLAHNLDHIRQHPRMHCQPSAPGRPQAVDARCPVSHFFGVECACQEYSVASRLGLSARNGASLILLPAGLIGVWVSEFVKLGLSPRVNLRLYVQHRSFASSGIPTSQTHLLHRDPGSTQDVRANHFVVLTSVESYHDWVQEYCRRGRPSGLDQDAGGTSVAVRSRGLRWARVLRDEAHLTPNLNTRLYSILEVLARDADIPPNFVALTGTPMLRGGVRDMLALVHVINQVSPELKNSTEHAGFVQLSQLSRIADDFLNAQVRVDSGSEAVVGTVRRLLVAYCIRRHAHSLQNGKTIARIPPLICYDVSCPSDEHADAHYLCRAESMLRKHLSRALETQRDRWLAEGGSPSQFRVDVDLLLENVRMARILATMPALAHYGPRGELTWNAVKRNGWHVRCQSSKFYHVLPELEATSGKLQALRRFVALWEPTRSSDGHPESLVVISEFAFVCHVIECFLTKMGISCVWLHADVNSKTRQELVDAFQDPQANPRIPPFRVMIGTSQVLGQGLTLTRAHRGILVEPSHHAAVEAQNADRTHRLGSRTDKCRFYRLVNPASRIERFLIESQVLQRDLQNSVEWMEALSASPLEPDDQGSGTVTRSALEFSGHGRCFIVLRGNMLVYIAAMLDAGTLNACWGIGVVLWLKEFLCTISRSNQDHSALCVCMTLFREVKEDV</sequence>
<keyword evidence="7" id="KW-1185">Reference proteome</keyword>
<dbReference type="SUPFAM" id="SSF52540">
    <property type="entry name" value="P-loop containing nucleoside triphosphate hydrolases"/>
    <property type="match status" value="2"/>
</dbReference>
<dbReference type="InterPro" id="IPR001650">
    <property type="entry name" value="Helicase_C-like"/>
</dbReference>
<evidence type="ECO:0000256" key="3">
    <source>
        <dbReference type="ARBA" id="ARBA00022840"/>
    </source>
</evidence>
<evidence type="ECO:0000256" key="1">
    <source>
        <dbReference type="ARBA" id="ARBA00022741"/>
    </source>
</evidence>
<keyword evidence="4" id="KW-1133">Transmembrane helix</keyword>
<keyword evidence="3" id="KW-0067">ATP-binding</keyword>
<dbReference type="InterPro" id="IPR027417">
    <property type="entry name" value="P-loop_NTPase"/>
</dbReference>
<feature type="transmembrane region" description="Helical" evidence="4">
    <location>
        <begin position="792"/>
        <end position="817"/>
    </location>
</feature>
<dbReference type="AlphaFoldDB" id="A0A178ZKI0"/>
<dbReference type="STRING" id="1367422.A0A178ZKI0"/>
<evidence type="ECO:0000256" key="4">
    <source>
        <dbReference type="SAM" id="Phobius"/>
    </source>
</evidence>
<dbReference type="EMBL" id="LVYI01000004">
    <property type="protein sequence ID" value="OAP60172.1"/>
    <property type="molecule type" value="Genomic_DNA"/>
</dbReference>
<dbReference type="InterPro" id="IPR000330">
    <property type="entry name" value="SNF2_N"/>
</dbReference>
<organism evidence="6 7">
    <name type="scientific">Fonsecaea erecta</name>
    <dbReference type="NCBI Taxonomy" id="1367422"/>
    <lineage>
        <taxon>Eukaryota</taxon>
        <taxon>Fungi</taxon>
        <taxon>Dikarya</taxon>
        <taxon>Ascomycota</taxon>
        <taxon>Pezizomycotina</taxon>
        <taxon>Eurotiomycetes</taxon>
        <taxon>Chaetothyriomycetidae</taxon>
        <taxon>Chaetothyriales</taxon>
        <taxon>Herpotrichiellaceae</taxon>
        <taxon>Fonsecaea</taxon>
    </lineage>
</organism>
<reference evidence="6 7" key="1">
    <citation type="submission" date="2016-04" db="EMBL/GenBank/DDBJ databases">
        <title>Draft genome of Fonsecaea erecta CBS 125763.</title>
        <authorList>
            <person name="Weiss V.A."/>
            <person name="Vicente V.A."/>
            <person name="Raittz R.T."/>
            <person name="Moreno L.F."/>
            <person name="De Souza E.M."/>
            <person name="Pedrosa F.O."/>
            <person name="Steffens M.B."/>
            <person name="Faoro H."/>
            <person name="Tadra-Sfeir M.Z."/>
            <person name="Najafzadeh M.J."/>
            <person name="Felipe M.S."/>
            <person name="Teixeira M."/>
            <person name="Sun J."/>
            <person name="Xi L."/>
            <person name="Gomes R."/>
            <person name="De Azevedo C.M."/>
            <person name="Salgado C.G."/>
            <person name="Da Silva M.B."/>
            <person name="Nascimento M.F."/>
            <person name="Queiroz-Telles F."/>
            <person name="Attili D.S."/>
            <person name="Gorbushina A."/>
        </authorList>
    </citation>
    <scope>NUCLEOTIDE SEQUENCE [LARGE SCALE GENOMIC DNA]</scope>
    <source>
        <strain evidence="6 7">CBS 125763</strain>
    </source>
</reference>
<keyword evidence="2" id="KW-0378">Hydrolase</keyword>
<dbReference type="SMART" id="SM00490">
    <property type="entry name" value="HELICc"/>
    <property type="match status" value="1"/>
</dbReference>
<dbReference type="GeneID" id="30009342"/>
<evidence type="ECO:0000259" key="5">
    <source>
        <dbReference type="PROSITE" id="PS51194"/>
    </source>
</evidence>
<dbReference type="InterPro" id="IPR014001">
    <property type="entry name" value="Helicase_ATP-bd"/>
</dbReference>
<evidence type="ECO:0000313" key="7">
    <source>
        <dbReference type="Proteomes" id="UP000078343"/>
    </source>
</evidence>
<feature type="domain" description="Helicase C-terminal" evidence="5">
    <location>
        <begin position="593"/>
        <end position="757"/>
    </location>
</feature>
<dbReference type="InterPro" id="IPR050496">
    <property type="entry name" value="SNF2_RAD54_helicase_repair"/>
</dbReference>
<name>A0A178ZKI0_9EURO</name>
<dbReference type="Proteomes" id="UP000078343">
    <property type="component" value="Unassembled WGS sequence"/>
</dbReference>
<dbReference type="GO" id="GO:0016787">
    <property type="term" value="F:hydrolase activity"/>
    <property type="evidence" value="ECO:0007669"/>
    <property type="project" value="UniProtKB-KW"/>
</dbReference>
<dbReference type="InterPro" id="IPR038718">
    <property type="entry name" value="SNF2-like_sf"/>
</dbReference>